<dbReference type="Gene3D" id="3.40.50.450">
    <property type="match status" value="1"/>
</dbReference>
<evidence type="ECO:0000313" key="6">
    <source>
        <dbReference type="Proteomes" id="UP000483379"/>
    </source>
</evidence>
<comment type="catalytic activity">
    <reaction evidence="1">
        <text>AMP + H2O = D-ribose 5-phosphate + adenine</text>
        <dbReference type="Rhea" id="RHEA:20129"/>
        <dbReference type="ChEBI" id="CHEBI:15377"/>
        <dbReference type="ChEBI" id="CHEBI:16708"/>
        <dbReference type="ChEBI" id="CHEBI:78346"/>
        <dbReference type="ChEBI" id="CHEBI:456215"/>
        <dbReference type="EC" id="3.2.2.4"/>
    </reaction>
</comment>
<evidence type="ECO:0000256" key="4">
    <source>
        <dbReference type="SAM" id="MobiDB-lite"/>
    </source>
</evidence>
<dbReference type="Proteomes" id="UP000483379">
    <property type="component" value="Unassembled WGS sequence"/>
</dbReference>
<dbReference type="Pfam" id="PF03641">
    <property type="entry name" value="Lysine_decarbox"/>
    <property type="match status" value="1"/>
</dbReference>
<dbReference type="SUPFAM" id="SSF102405">
    <property type="entry name" value="MCP/YpsA-like"/>
    <property type="match status" value="1"/>
</dbReference>
<dbReference type="InterPro" id="IPR031100">
    <property type="entry name" value="LOG_fam"/>
</dbReference>
<keyword evidence="6" id="KW-1185">Reference proteome</keyword>
<evidence type="ECO:0000256" key="2">
    <source>
        <dbReference type="ARBA" id="ARBA00011985"/>
    </source>
</evidence>
<evidence type="ECO:0000313" key="5">
    <source>
        <dbReference type="EMBL" id="NEV60805.1"/>
    </source>
</evidence>
<dbReference type="InterPro" id="IPR052341">
    <property type="entry name" value="LOG_family_nucleotidases"/>
</dbReference>
<name>A0A6M0JXH1_9GAMM</name>
<dbReference type="PANTHER" id="PTHR43393:SF3">
    <property type="entry name" value="LYSINE DECARBOXYLASE-LIKE PROTEIN"/>
    <property type="match status" value="1"/>
</dbReference>
<proteinExistence type="predicted"/>
<reference evidence="5 6" key="1">
    <citation type="submission" date="2020-02" db="EMBL/GenBank/DDBJ databases">
        <title>Genome sequences of Thiorhodococcus mannitoliphagus and Thiorhodococcus minor, purple sulfur photosynthetic bacteria in the gammaproteobacterial family, Chromatiaceae.</title>
        <authorList>
            <person name="Aviles F.A."/>
            <person name="Meyer T.E."/>
            <person name="Kyndt J.A."/>
        </authorList>
    </citation>
    <scope>NUCLEOTIDE SEQUENCE [LARGE SCALE GENOMIC DNA]</scope>
    <source>
        <strain evidence="5 6">DSM 11518</strain>
    </source>
</reference>
<evidence type="ECO:0000256" key="3">
    <source>
        <dbReference type="ARBA" id="ARBA00031983"/>
    </source>
</evidence>
<dbReference type="GO" id="GO:0005829">
    <property type="term" value="C:cytosol"/>
    <property type="evidence" value="ECO:0007669"/>
    <property type="project" value="TreeGrafter"/>
</dbReference>
<dbReference type="AlphaFoldDB" id="A0A6M0JXH1"/>
<dbReference type="EMBL" id="JAAIJQ010000005">
    <property type="protein sequence ID" value="NEV60805.1"/>
    <property type="molecule type" value="Genomic_DNA"/>
</dbReference>
<gene>
    <name evidence="5" type="ORF">G3446_02660</name>
</gene>
<dbReference type="GO" id="GO:0008714">
    <property type="term" value="F:AMP nucleosidase activity"/>
    <property type="evidence" value="ECO:0007669"/>
    <property type="project" value="UniProtKB-EC"/>
</dbReference>
<evidence type="ECO:0000256" key="1">
    <source>
        <dbReference type="ARBA" id="ARBA00000274"/>
    </source>
</evidence>
<feature type="region of interest" description="Disordered" evidence="4">
    <location>
        <begin position="1"/>
        <end position="31"/>
    </location>
</feature>
<dbReference type="EC" id="3.2.2.4" evidence="2"/>
<organism evidence="5 6">
    <name type="scientific">Thiorhodococcus minor</name>
    <dbReference type="NCBI Taxonomy" id="57489"/>
    <lineage>
        <taxon>Bacteria</taxon>
        <taxon>Pseudomonadati</taxon>
        <taxon>Pseudomonadota</taxon>
        <taxon>Gammaproteobacteria</taxon>
        <taxon>Chromatiales</taxon>
        <taxon>Chromatiaceae</taxon>
        <taxon>Thiorhodococcus</taxon>
    </lineage>
</organism>
<protein>
    <recommendedName>
        <fullName evidence="3">AMP nucleosidase</fullName>
        <ecNumber evidence="2">3.2.2.4</ecNumber>
    </recommendedName>
    <alternativeName>
        <fullName evidence="3">AMP nucleosidase</fullName>
    </alternativeName>
</protein>
<accession>A0A6M0JXH1</accession>
<sequence length="327" mass="36392">MTDHRGTPPKPAHPTQRQQPLPWEHPKPTEEEVDAAARIAAITGHPAYREPDHDVDFLHREATRGVRLQLDYLKAEQGLVEHQARHSIVVFGSTRLREPETARRELANARHAAAQAPDDPALARQLRLAERRMELARYYDVGRELGRLVGMAGGGPKDSSLIVMTGGGPGGMEAANRGAYEVGAQTAGLNITLPREQYPNPYVTPGLCFQFHYFALRKLHFMKRAAAIVALPGGFGTLDELFGALTLMQTRKVPPMPVVLIGEAYWRNVFDADYLMEVGSIDPEDAQLFWYAETAAEAWSDIKTWHHSNGGKLFESEETPWTQGEAR</sequence>
<dbReference type="RefSeq" id="WP_164450851.1">
    <property type="nucleotide sequence ID" value="NZ_JAAIJQ010000005.1"/>
</dbReference>
<dbReference type="PANTHER" id="PTHR43393">
    <property type="entry name" value="CYTOKININ RIBOSIDE 5'-MONOPHOSPHATE PHOSPHORIBOHYDROLASE"/>
    <property type="match status" value="1"/>
</dbReference>
<comment type="caution">
    <text evidence="5">The sequence shown here is derived from an EMBL/GenBank/DDBJ whole genome shotgun (WGS) entry which is preliminary data.</text>
</comment>